<accession>A0AAW0M0L9</accession>
<feature type="non-terminal residue" evidence="1">
    <location>
        <position position="1"/>
    </location>
</feature>
<name>A0AAW0M0L9_QUESU</name>
<dbReference type="EMBL" id="PKMF04000027">
    <property type="protein sequence ID" value="KAK7857462.1"/>
    <property type="molecule type" value="Genomic_DNA"/>
</dbReference>
<reference evidence="1" key="3">
    <citation type="submission" date="2023-07" db="EMBL/GenBank/DDBJ databases">
        <title>An improved reference 1 genome and first organelle genomes of Quercus suber.</title>
        <authorList>
            <consortium name="Genosuber Consortium"/>
            <person name="Usie A."/>
            <person name="Serra O."/>
            <person name="Barros P."/>
        </authorList>
    </citation>
    <scope>NUCLEOTIDE SEQUENCE</scope>
    <source>
        <strain evidence="1">HL8</strain>
        <tissue evidence="1">Leaves</tissue>
    </source>
</reference>
<sequence>FRFSTKPASFFSFVTRFTFILIRSKSLLTSIFAEKQR</sequence>
<reference evidence="1" key="1">
    <citation type="submission" date="2017-12" db="EMBL/GenBank/DDBJ databases">
        <authorList>
            <person name="Barbosa P."/>
            <person name="Usie A."/>
            <person name="Ramos A.M."/>
        </authorList>
    </citation>
    <scope>NUCLEOTIDE SEQUENCE</scope>
    <source>
        <strain evidence="1">HL8</strain>
        <tissue evidence="1">Leaves</tissue>
    </source>
</reference>
<protein>
    <recommendedName>
        <fullName evidence="2">Ribosomal protein L32</fullName>
    </recommendedName>
</protein>
<evidence type="ECO:0008006" key="2">
    <source>
        <dbReference type="Google" id="ProtNLM"/>
    </source>
</evidence>
<organism evidence="1">
    <name type="scientific">Quercus suber</name>
    <name type="common">Cork oak</name>
    <dbReference type="NCBI Taxonomy" id="58331"/>
    <lineage>
        <taxon>Eukaryota</taxon>
        <taxon>Viridiplantae</taxon>
        <taxon>Streptophyta</taxon>
        <taxon>Embryophyta</taxon>
        <taxon>Tracheophyta</taxon>
        <taxon>Spermatophyta</taxon>
        <taxon>Magnoliopsida</taxon>
        <taxon>eudicotyledons</taxon>
        <taxon>Gunneridae</taxon>
        <taxon>Pentapetalae</taxon>
        <taxon>rosids</taxon>
        <taxon>fabids</taxon>
        <taxon>Fagales</taxon>
        <taxon>Fagaceae</taxon>
        <taxon>Quercus</taxon>
    </lineage>
</organism>
<comment type="caution">
    <text evidence="1">The sequence shown here is derived from an EMBL/GenBank/DDBJ whole genome shotgun (WGS) entry which is preliminary data.</text>
</comment>
<gene>
    <name evidence="1" type="ORF">CFP56_017653</name>
</gene>
<evidence type="ECO:0000313" key="1">
    <source>
        <dbReference type="EMBL" id="KAK7857462.1"/>
    </source>
</evidence>
<proteinExistence type="predicted"/>
<reference evidence="1" key="2">
    <citation type="journal article" date="2018" name="Sci. Data">
        <title>The draft genome sequence of cork oak.</title>
        <authorList>
            <person name="Ramos A.M."/>
            <person name="Usie A."/>
            <person name="Barbosa P."/>
            <person name="Barros P.M."/>
            <person name="Capote T."/>
            <person name="Chaves I."/>
            <person name="Simoes F."/>
            <person name="Abreu I."/>
            <person name="Carrasquinho I."/>
            <person name="Faro C."/>
            <person name="Guimaraes J.B."/>
            <person name="Mendonca D."/>
            <person name="Nobrega F."/>
            <person name="Rodrigues L."/>
            <person name="Saibo N.J.M."/>
            <person name="Varela M.C."/>
            <person name="Egas C."/>
            <person name="Matos J."/>
            <person name="Miguel C.M."/>
            <person name="Oliveira M.M."/>
            <person name="Ricardo C.P."/>
            <person name="Goncalves S."/>
        </authorList>
    </citation>
    <scope>NUCLEOTIDE SEQUENCE [LARGE SCALE GENOMIC DNA]</scope>
    <source>
        <strain evidence="1">HL8</strain>
    </source>
</reference>
<dbReference type="AlphaFoldDB" id="A0AAW0M0L9"/>